<comment type="caution">
    <text evidence="1">The sequence shown here is derived from an EMBL/GenBank/DDBJ whole genome shotgun (WGS) entry which is preliminary data.</text>
</comment>
<evidence type="ECO:0000313" key="2">
    <source>
        <dbReference type="Proteomes" id="UP000186817"/>
    </source>
</evidence>
<reference evidence="1 2" key="1">
    <citation type="submission" date="2016-02" db="EMBL/GenBank/DDBJ databases">
        <title>Genome analysis of coral dinoflagellate symbionts highlights evolutionary adaptations to a symbiotic lifestyle.</title>
        <authorList>
            <person name="Aranda M."/>
            <person name="Li Y."/>
            <person name="Liew Y.J."/>
            <person name="Baumgarten S."/>
            <person name="Simakov O."/>
            <person name="Wilson M."/>
            <person name="Piel J."/>
            <person name="Ashoor H."/>
            <person name="Bougouffa S."/>
            <person name="Bajic V.B."/>
            <person name="Ryu T."/>
            <person name="Ravasi T."/>
            <person name="Bayer T."/>
            <person name="Micklem G."/>
            <person name="Kim H."/>
            <person name="Bhak J."/>
            <person name="Lajeunesse T.C."/>
            <person name="Voolstra C.R."/>
        </authorList>
    </citation>
    <scope>NUCLEOTIDE SEQUENCE [LARGE SCALE GENOMIC DNA]</scope>
    <source>
        <strain evidence="1 2">CCMP2467</strain>
    </source>
</reference>
<accession>A0A1Q9CVX9</accession>
<gene>
    <name evidence="1" type="ORF">AK812_SmicGene31780</name>
</gene>
<dbReference type="EMBL" id="LSRX01000884">
    <property type="protein sequence ID" value="OLP87045.1"/>
    <property type="molecule type" value="Genomic_DNA"/>
</dbReference>
<dbReference type="AlphaFoldDB" id="A0A1Q9CVX9"/>
<organism evidence="1 2">
    <name type="scientific">Symbiodinium microadriaticum</name>
    <name type="common">Dinoflagellate</name>
    <name type="synonym">Zooxanthella microadriatica</name>
    <dbReference type="NCBI Taxonomy" id="2951"/>
    <lineage>
        <taxon>Eukaryota</taxon>
        <taxon>Sar</taxon>
        <taxon>Alveolata</taxon>
        <taxon>Dinophyceae</taxon>
        <taxon>Suessiales</taxon>
        <taxon>Symbiodiniaceae</taxon>
        <taxon>Symbiodinium</taxon>
    </lineage>
</organism>
<dbReference type="OrthoDB" id="411613at2759"/>
<protein>
    <submittedName>
        <fullName evidence="1">Uncharacterized protein</fullName>
    </submittedName>
</protein>
<dbReference type="Proteomes" id="UP000186817">
    <property type="component" value="Unassembled WGS sequence"/>
</dbReference>
<name>A0A1Q9CVX9_SYMMI</name>
<evidence type="ECO:0000313" key="1">
    <source>
        <dbReference type="EMBL" id="OLP87045.1"/>
    </source>
</evidence>
<keyword evidence="2" id="KW-1185">Reference proteome</keyword>
<sequence length="354" mass="39695">MPPASRSLEDLVNEGLTPDRYVMDNADLHSVEKYDDPFTQQLQKWWTAQTRHEQNQNERNMTLLTGLFMLAVCSSRLLDWCLQWPEFKLLGILGLDPRKTRQKHTSEQKNISAGWLLDRLLQPCWRDPTLLNNVAEARTGARCLKALSLLPVFKGDFVQSHTLEYLFCCEQGAEHRLLRCKISREFINANFLPGNNSKVFLQIANAAGCRTTKGAVDFKDVAAKVRKCLPKKIRVRGKDVSFPKIDSALATQNSCKAVEVLQTWLCGRWGGKKRQLPQLVLKLQTCNKDRVCHGVDEEEVSATLKAEFSAEPAAKKAGISRQTFFGAGEVDAMRGRVEDPAAKAAKAKAKAKAP</sequence>
<proteinExistence type="predicted"/>